<feature type="region of interest" description="Disordered" evidence="1">
    <location>
        <begin position="467"/>
        <end position="496"/>
    </location>
</feature>
<gene>
    <name evidence="2" type="ordered locus">Mycch_0196</name>
</gene>
<evidence type="ECO:0000313" key="2">
    <source>
        <dbReference type="EMBL" id="AFM15022.1"/>
    </source>
</evidence>
<dbReference type="eggNOG" id="COG3391">
    <property type="taxonomic scope" value="Bacteria"/>
</dbReference>
<sequence length="519" mass="56280" precursor="true">MDAFVQLALMEKCRQVFGSDSTFLSFPLASAFSWTPSQTTGMNAPATAGDYAAAAEFAQSVNFIPRDLVANVDGETFLWDVYDDVLSGAQVAVGKPPSTYETAAAAVLYDTAADGTRTETAAYRMYRQYRDAWIAARQNYNAQRLTAESSSDPVIQQRWNTVDEPTLRAAVADAKAAWEQQGRKAEIESALETYEQMTVDDPKLAWSTWQGSFNEDIDLITDPTSQLKYAPTGFSPRNLSSNDAWLHFDLASAEMAALVDAAPTNLKAVLGSQTASQYQHVSFEYRSVAVVRPWFQSAVFTSRSWQQPGEEPLSDGGDPPNGRCPAYVSAIVFVRHVAVVPAAGHGAPAPERGPIFSLPTQLLTERKLVLEPQLQTRMAMAPSERDTGAVTDAPVVNTPLFRRLDTESFIQAPRSQPAQPVASITMMRMAAAPTRQTPPAGATPEVGAARFIPPAFRFDHGPVRGAGHLGDLGTVVPVDPSQPPPPPSPPPPNDDVQILAFICKRLPKAPDPLPDLHWT</sequence>
<dbReference type="RefSeq" id="WP_014813514.1">
    <property type="nucleotide sequence ID" value="NC_018027.1"/>
</dbReference>
<dbReference type="EMBL" id="CP003053">
    <property type="protein sequence ID" value="AFM15022.1"/>
    <property type="molecule type" value="Genomic_DNA"/>
</dbReference>
<feature type="compositionally biased region" description="Pro residues" evidence="1">
    <location>
        <begin position="480"/>
        <end position="493"/>
    </location>
</feature>
<protein>
    <submittedName>
        <fullName evidence="2">Uncharacterized protein</fullName>
    </submittedName>
</protein>
<dbReference type="PATRIC" id="fig|710421.3.peg.189"/>
<evidence type="ECO:0000256" key="1">
    <source>
        <dbReference type="SAM" id="MobiDB-lite"/>
    </source>
</evidence>
<dbReference type="KEGG" id="mcb:Mycch_0196"/>
<proteinExistence type="predicted"/>
<evidence type="ECO:0000313" key="3">
    <source>
        <dbReference type="Proteomes" id="UP000006057"/>
    </source>
</evidence>
<dbReference type="AlphaFoldDB" id="I4BCL5"/>
<keyword evidence="3" id="KW-1185">Reference proteome</keyword>
<reference evidence="2 3" key="1">
    <citation type="submission" date="2012-06" db="EMBL/GenBank/DDBJ databases">
        <title>Complete sequence of chromosome of Mycobacterium chubuense NBB4.</title>
        <authorList>
            <consortium name="US DOE Joint Genome Institute"/>
            <person name="Lucas S."/>
            <person name="Han J."/>
            <person name="Lapidus A."/>
            <person name="Cheng J.-F."/>
            <person name="Goodwin L."/>
            <person name="Pitluck S."/>
            <person name="Peters L."/>
            <person name="Mikhailova N."/>
            <person name="Teshima H."/>
            <person name="Detter J.C."/>
            <person name="Han C."/>
            <person name="Tapia R."/>
            <person name="Land M."/>
            <person name="Hauser L."/>
            <person name="Kyrpides N."/>
            <person name="Ivanova N."/>
            <person name="Pagani I."/>
            <person name="Mattes T."/>
            <person name="Holmes A."/>
            <person name="Rutledge P."/>
            <person name="Paulsen I."/>
            <person name="Coleman N."/>
            <person name="Woyke T."/>
        </authorList>
    </citation>
    <scope>NUCLEOTIDE SEQUENCE [LARGE SCALE GENOMIC DNA]</scope>
    <source>
        <strain evidence="2 3">NBB4</strain>
    </source>
</reference>
<dbReference type="HOGENOM" id="CLU_524591_0_0_11"/>
<organism evidence="2 3">
    <name type="scientific">Mycolicibacterium chubuense (strain NBB4)</name>
    <name type="common">Mycobacterium chubuense</name>
    <dbReference type="NCBI Taxonomy" id="710421"/>
    <lineage>
        <taxon>Bacteria</taxon>
        <taxon>Bacillati</taxon>
        <taxon>Actinomycetota</taxon>
        <taxon>Actinomycetes</taxon>
        <taxon>Mycobacteriales</taxon>
        <taxon>Mycobacteriaceae</taxon>
        <taxon>Mycolicibacterium</taxon>
    </lineage>
</organism>
<name>I4BCL5_MYCCN</name>
<dbReference type="Proteomes" id="UP000006057">
    <property type="component" value="Chromosome"/>
</dbReference>
<dbReference type="OrthoDB" id="3913371at2"/>
<accession>I4BCL5</accession>
<dbReference type="STRING" id="710421.Mycch_0196"/>